<evidence type="ECO:0000259" key="1">
    <source>
        <dbReference type="Pfam" id="PF01636"/>
    </source>
</evidence>
<proteinExistence type="predicted"/>
<dbReference type="Gene3D" id="3.90.1200.10">
    <property type="match status" value="1"/>
</dbReference>
<sequence length="134" mass="15384">MHGKPLDKVWMCLTQEHRTSICRQIAGYLEELQQLTGKQIEAINGPPVRVGGYYSRRSGPFESENDFNHFMAPDAQEYPSHDHAIHFAHGDSSPRNMLVDETSQITAALDWEWAGWFPEYCDVVRMFVDTPSKK</sequence>
<reference evidence="3" key="1">
    <citation type="journal article" date="2015" name="PLoS Genet.">
        <title>The dynamic genome and transcriptome of the human fungal pathogen Blastomyces and close relative Emmonsia.</title>
        <authorList>
            <person name="Munoz J.F."/>
            <person name="Gauthier G.M."/>
            <person name="Desjardins C.A."/>
            <person name="Gallo J.E."/>
            <person name="Holder J."/>
            <person name="Sullivan T.D."/>
            <person name="Marty A.J."/>
            <person name="Carmen J.C."/>
            <person name="Chen Z."/>
            <person name="Ding L."/>
            <person name="Gujja S."/>
            <person name="Magrini V."/>
            <person name="Misas E."/>
            <person name="Mitreva M."/>
            <person name="Priest M."/>
            <person name="Saif S."/>
            <person name="Whiston E.A."/>
            <person name="Young S."/>
            <person name="Zeng Q."/>
            <person name="Goldman W.E."/>
            <person name="Mardis E.R."/>
            <person name="Taylor J.W."/>
            <person name="McEwen J.G."/>
            <person name="Clay O.K."/>
            <person name="Klein B.S."/>
            <person name="Cuomo C.A."/>
        </authorList>
    </citation>
    <scope>NUCLEOTIDE SEQUENCE [LARGE SCALE GENOMIC DNA]</scope>
    <source>
        <strain evidence="3">UAMH 139</strain>
    </source>
</reference>
<dbReference type="Proteomes" id="UP000053573">
    <property type="component" value="Unassembled WGS sequence"/>
</dbReference>
<dbReference type="Pfam" id="PF01636">
    <property type="entry name" value="APH"/>
    <property type="match status" value="1"/>
</dbReference>
<dbReference type="SUPFAM" id="SSF56112">
    <property type="entry name" value="Protein kinase-like (PK-like)"/>
    <property type="match status" value="1"/>
</dbReference>
<dbReference type="InterPro" id="IPR051678">
    <property type="entry name" value="AGP_Transferase"/>
</dbReference>
<feature type="domain" description="Aminoglycoside phosphotransferase" evidence="1">
    <location>
        <begin position="13"/>
        <end position="127"/>
    </location>
</feature>
<evidence type="ECO:0000313" key="2">
    <source>
        <dbReference type="EMBL" id="KLJ08492.1"/>
    </source>
</evidence>
<dbReference type="AlphaFoldDB" id="A0A0H1BBU6"/>
<organism evidence="2 3">
    <name type="scientific">Blastomyces silverae</name>
    <dbReference type="NCBI Taxonomy" id="2060906"/>
    <lineage>
        <taxon>Eukaryota</taxon>
        <taxon>Fungi</taxon>
        <taxon>Dikarya</taxon>
        <taxon>Ascomycota</taxon>
        <taxon>Pezizomycotina</taxon>
        <taxon>Eurotiomycetes</taxon>
        <taxon>Eurotiomycetidae</taxon>
        <taxon>Onygenales</taxon>
        <taxon>Ajellomycetaceae</taxon>
        <taxon>Blastomyces</taxon>
    </lineage>
</organism>
<dbReference type="PANTHER" id="PTHR21310">
    <property type="entry name" value="AMINOGLYCOSIDE PHOSPHOTRANSFERASE-RELATED-RELATED"/>
    <property type="match status" value="1"/>
</dbReference>
<protein>
    <recommendedName>
        <fullName evidence="1">Aminoglycoside phosphotransferase domain-containing protein</fullName>
    </recommendedName>
</protein>
<dbReference type="OrthoDB" id="8300194at2759"/>
<dbReference type="InterPro" id="IPR011009">
    <property type="entry name" value="Kinase-like_dom_sf"/>
</dbReference>
<comment type="caution">
    <text evidence="2">The sequence shown here is derived from an EMBL/GenBank/DDBJ whole genome shotgun (WGS) entry which is preliminary data.</text>
</comment>
<name>A0A0H1BBU6_9EURO</name>
<dbReference type="InterPro" id="IPR002575">
    <property type="entry name" value="Aminoglycoside_PTrfase"/>
</dbReference>
<dbReference type="PANTHER" id="PTHR21310:SF58">
    <property type="entry name" value="AMINOGLYCOSIDE PHOSPHOTRANSFERASE DOMAIN-CONTAINING PROTEIN"/>
    <property type="match status" value="1"/>
</dbReference>
<keyword evidence="3" id="KW-1185">Reference proteome</keyword>
<evidence type="ECO:0000313" key="3">
    <source>
        <dbReference type="Proteomes" id="UP000053573"/>
    </source>
</evidence>
<accession>A0A0H1BBU6</accession>
<gene>
    <name evidence="2" type="ORF">EMPG_16092</name>
</gene>
<dbReference type="EMBL" id="LDEV01002586">
    <property type="protein sequence ID" value="KLJ08492.1"/>
    <property type="molecule type" value="Genomic_DNA"/>
</dbReference>
<dbReference type="STRING" id="2060906.A0A0H1BBU6"/>